<evidence type="ECO:0000313" key="1">
    <source>
        <dbReference type="EMBL" id="OWZ18978.1"/>
    </source>
</evidence>
<name>A0A225WNU6_9STRA</name>
<evidence type="ECO:0000313" key="2">
    <source>
        <dbReference type="Proteomes" id="UP000198211"/>
    </source>
</evidence>
<reference evidence="2" key="1">
    <citation type="submission" date="2017-03" db="EMBL/GenBank/DDBJ databases">
        <title>Phytopthora megakarya and P. palmivora, two closely related causual agents of cacao black pod achieved similar genome size and gene model numbers by different mechanisms.</title>
        <authorList>
            <person name="Ali S."/>
            <person name="Shao J."/>
            <person name="Larry D.J."/>
            <person name="Kronmiller B."/>
            <person name="Shen D."/>
            <person name="Strem M.D."/>
            <person name="Melnick R.L."/>
            <person name="Guiltinan M.J."/>
            <person name="Tyler B.M."/>
            <person name="Meinhardt L.W."/>
            <person name="Bailey B.A."/>
        </authorList>
    </citation>
    <scope>NUCLEOTIDE SEQUENCE [LARGE SCALE GENOMIC DNA]</scope>
    <source>
        <strain evidence="2">zdho120</strain>
    </source>
</reference>
<protein>
    <submittedName>
        <fullName evidence="1">Uncharacterized protein</fullName>
    </submittedName>
</protein>
<keyword evidence="2" id="KW-1185">Reference proteome</keyword>
<dbReference type="EMBL" id="NBNE01000507">
    <property type="protein sequence ID" value="OWZ18978.1"/>
    <property type="molecule type" value="Genomic_DNA"/>
</dbReference>
<sequence>MPFAQALEPLTLIPIAASSQRVGNAEGLSEKQLRRCVKPLLTRKHDDSPIDFDHLDAEVFEIWLLTLRKTDGSMLSNSALNTHRAGFFNIYRDYGRQMRPVMESELKQCFKGLKRQLAISQARGEGHIKMRKDPLLFELYEFLSTHLMTLPGSDAILARVYLIISWNLMCRSANAFDIRHSPIEWRGDSLRVYIAHMTRVEIDHSIHVMCMPTRFNQLFALSWHWQFTGQQLYLMRDETSAPAISEHILCRRVLQHFVLLVLQLVRRLRQCIYAQVFKTPIPAMRLQEICTLEERMQVFHLVAILRGSGVSTIFQGIPEHLAFVGEFCLASLIYHIPFLRTHLRLCHPIIETALFQDANLLQHLSELVRCGFSTPDSKLKATGVPSHVSILSQMNELQDRTLLTIEKIEDARRDIVNDIVHELEDCAIGARTVTYDGLREALRNCLAEVGAHNLADQRNVLSRPDSPSRFCPPRVLSRSLVSGAEMPRSSCCLCACSKVLTCQNRNSQKRLSDARYLMKKIEAFATARDLLRSGQSVEETGRVYAACSSAVEVPLHTTHARKRRRG</sequence>
<gene>
    <name evidence="1" type="ORF">PHMEG_0006839</name>
</gene>
<organism evidence="1 2">
    <name type="scientific">Phytophthora megakarya</name>
    <dbReference type="NCBI Taxonomy" id="4795"/>
    <lineage>
        <taxon>Eukaryota</taxon>
        <taxon>Sar</taxon>
        <taxon>Stramenopiles</taxon>
        <taxon>Oomycota</taxon>
        <taxon>Peronosporomycetes</taxon>
        <taxon>Peronosporales</taxon>
        <taxon>Peronosporaceae</taxon>
        <taxon>Phytophthora</taxon>
    </lineage>
</organism>
<dbReference type="Proteomes" id="UP000198211">
    <property type="component" value="Unassembled WGS sequence"/>
</dbReference>
<proteinExistence type="predicted"/>
<accession>A0A225WNU6</accession>
<dbReference type="AlphaFoldDB" id="A0A225WNU6"/>
<comment type="caution">
    <text evidence="1">The sequence shown here is derived from an EMBL/GenBank/DDBJ whole genome shotgun (WGS) entry which is preliminary data.</text>
</comment>